<evidence type="ECO:0000259" key="3">
    <source>
        <dbReference type="PROSITE" id="PS51034"/>
    </source>
</evidence>
<sequence length="123" mass="13734">MTFYSDSNFLNTIAGNPLQVTIGTDIYIKVFTPAADWSTEMRLQSCYVKPATNSTAHLTSYLIKDGCEVDVNTHVILVSTHETRVVFRRFQYPQSDAGINVICDAIFCSARDALSRCRLGCKN</sequence>
<dbReference type="PANTHER" id="PTHR14002:SF43">
    <property type="entry name" value="DELTA-LIKE PROTEIN"/>
    <property type="match status" value="1"/>
</dbReference>
<organism evidence="4 5">
    <name type="scientific">Mya arenaria</name>
    <name type="common">Soft-shell clam</name>
    <dbReference type="NCBI Taxonomy" id="6604"/>
    <lineage>
        <taxon>Eukaryota</taxon>
        <taxon>Metazoa</taxon>
        <taxon>Spiralia</taxon>
        <taxon>Lophotrochozoa</taxon>
        <taxon>Mollusca</taxon>
        <taxon>Bivalvia</taxon>
        <taxon>Autobranchia</taxon>
        <taxon>Heteroconchia</taxon>
        <taxon>Euheterodonta</taxon>
        <taxon>Imparidentia</taxon>
        <taxon>Neoheterodontei</taxon>
        <taxon>Myida</taxon>
        <taxon>Myoidea</taxon>
        <taxon>Myidae</taxon>
        <taxon>Mya</taxon>
    </lineage>
</organism>
<protein>
    <submittedName>
        <fullName evidence="4">CUZD1-like protein</fullName>
    </submittedName>
</protein>
<dbReference type="InterPro" id="IPR001507">
    <property type="entry name" value="ZP_dom"/>
</dbReference>
<evidence type="ECO:0000313" key="4">
    <source>
        <dbReference type="EMBL" id="WAR04116.1"/>
    </source>
</evidence>
<dbReference type="Proteomes" id="UP001164746">
    <property type="component" value="Chromosome 5"/>
</dbReference>
<dbReference type="Gene3D" id="2.60.40.4100">
    <property type="entry name" value="Zona pellucida, ZP-C domain"/>
    <property type="match status" value="1"/>
</dbReference>
<dbReference type="PROSITE" id="PS51034">
    <property type="entry name" value="ZP_2"/>
    <property type="match status" value="1"/>
</dbReference>
<feature type="domain" description="ZP" evidence="3">
    <location>
        <begin position="1"/>
        <end position="123"/>
    </location>
</feature>
<accession>A0ABY7E584</accession>
<dbReference type="InterPro" id="IPR042235">
    <property type="entry name" value="ZP-C_dom"/>
</dbReference>
<keyword evidence="5" id="KW-1185">Reference proteome</keyword>
<proteinExistence type="predicted"/>
<evidence type="ECO:0000256" key="1">
    <source>
        <dbReference type="ARBA" id="ARBA00022729"/>
    </source>
</evidence>
<dbReference type="PANTHER" id="PTHR14002">
    <property type="entry name" value="ENDOGLIN/TGF-BETA RECEPTOR TYPE III"/>
    <property type="match status" value="1"/>
</dbReference>
<dbReference type="InterPro" id="IPR055355">
    <property type="entry name" value="ZP-C"/>
</dbReference>
<gene>
    <name evidence="4" type="ORF">MAR_019485</name>
</gene>
<dbReference type="Pfam" id="PF00100">
    <property type="entry name" value="Zona_pellucida"/>
    <property type="match status" value="1"/>
</dbReference>
<keyword evidence="1" id="KW-0732">Signal</keyword>
<dbReference type="EMBL" id="CP111016">
    <property type="protein sequence ID" value="WAR04116.1"/>
    <property type="molecule type" value="Genomic_DNA"/>
</dbReference>
<evidence type="ECO:0000256" key="2">
    <source>
        <dbReference type="ARBA" id="ARBA00023157"/>
    </source>
</evidence>
<evidence type="ECO:0000313" key="5">
    <source>
        <dbReference type="Proteomes" id="UP001164746"/>
    </source>
</evidence>
<keyword evidence="2" id="KW-1015">Disulfide bond</keyword>
<reference evidence="4" key="1">
    <citation type="submission" date="2022-11" db="EMBL/GenBank/DDBJ databases">
        <title>Centuries of genome instability and evolution in soft-shell clam transmissible cancer (bioRxiv).</title>
        <authorList>
            <person name="Hart S.F.M."/>
            <person name="Yonemitsu M.A."/>
            <person name="Giersch R.M."/>
            <person name="Beal B.F."/>
            <person name="Arriagada G."/>
            <person name="Davis B.W."/>
            <person name="Ostrander E.A."/>
            <person name="Goff S.P."/>
            <person name="Metzger M.J."/>
        </authorList>
    </citation>
    <scope>NUCLEOTIDE SEQUENCE</scope>
    <source>
        <strain evidence="4">MELC-2E11</strain>
        <tissue evidence="4">Siphon/mantle</tissue>
    </source>
</reference>
<name>A0ABY7E584_MYAAR</name>